<gene>
    <name evidence="5" type="ORF">BIW11_09818</name>
</gene>
<feature type="chain" id="PRO_5013116906" description="Thyroglobulin type-1 domain-containing protein" evidence="3">
    <location>
        <begin position="26"/>
        <end position="126"/>
    </location>
</feature>
<feature type="signal peptide" evidence="3">
    <location>
        <begin position="1"/>
        <end position="25"/>
    </location>
</feature>
<dbReference type="Gene3D" id="4.10.800.10">
    <property type="entry name" value="Thyroglobulin type-1"/>
    <property type="match status" value="1"/>
</dbReference>
<dbReference type="Pfam" id="PF00086">
    <property type="entry name" value="Thyroglobulin_1"/>
    <property type="match status" value="1"/>
</dbReference>
<evidence type="ECO:0000259" key="4">
    <source>
        <dbReference type="PROSITE" id="PS51162"/>
    </source>
</evidence>
<dbReference type="OrthoDB" id="6409105at2759"/>
<evidence type="ECO:0000256" key="1">
    <source>
        <dbReference type="ARBA" id="ARBA00023157"/>
    </source>
</evidence>
<evidence type="ECO:0000313" key="6">
    <source>
        <dbReference type="Proteomes" id="UP000192247"/>
    </source>
</evidence>
<comment type="caution">
    <text evidence="5">The sequence shown here is derived from an EMBL/GenBank/DDBJ whole genome shotgun (WGS) entry which is preliminary data.</text>
</comment>
<keyword evidence="3" id="KW-0732">Signal</keyword>
<evidence type="ECO:0000313" key="5">
    <source>
        <dbReference type="EMBL" id="OQR73298.1"/>
    </source>
</evidence>
<organism evidence="5 6">
    <name type="scientific">Tropilaelaps mercedesae</name>
    <dbReference type="NCBI Taxonomy" id="418985"/>
    <lineage>
        <taxon>Eukaryota</taxon>
        <taxon>Metazoa</taxon>
        <taxon>Ecdysozoa</taxon>
        <taxon>Arthropoda</taxon>
        <taxon>Chelicerata</taxon>
        <taxon>Arachnida</taxon>
        <taxon>Acari</taxon>
        <taxon>Parasitiformes</taxon>
        <taxon>Mesostigmata</taxon>
        <taxon>Gamasina</taxon>
        <taxon>Dermanyssoidea</taxon>
        <taxon>Laelapidae</taxon>
        <taxon>Tropilaelaps</taxon>
    </lineage>
</organism>
<comment type="caution">
    <text evidence="2">Lacks conserved residue(s) required for the propagation of feature annotation.</text>
</comment>
<keyword evidence="1 2" id="KW-1015">Disulfide bond</keyword>
<proteinExistence type="predicted"/>
<dbReference type="InterPro" id="IPR036857">
    <property type="entry name" value="Thyroglobulin_1_sf"/>
</dbReference>
<dbReference type="PROSITE" id="PS51162">
    <property type="entry name" value="THYROGLOBULIN_1_2"/>
    <property type="match status" value="1"/>
</dbReference>
<dbReference type="AlphaFoldDB" id="A0A1V9XIV8"/>
<dbReference type="InterPro" id="IPR000716">
    <property type="entry name" value="Thyroglobulin_1"/>
</dbReference>
<reference evidence="5 6" key="1">
    <citation type="journal article" date="2017" name="Gigascience">
        <title>Draft genome of the honey bee ectoparasitic mite, Tropilaelaps mercedesae, is shaped by the parasitic life history.</title>
        <authorList>
            <person name="Dong X."/>
            <person name="Armstrong S.D."/>
            <person name="Xia D."/>
            <person name="Makepeace B.L."/>
            <person name="Darby A.C."/>
            <person name="Kadowaki T."/>
        </authorList>
    </citation>
    <scope>NUCLEOTIDE SEQUENCE [LARGE SCALE GENOMIC DNA]</scope>
    <source>
        <strain evidence="5">Wuxi-XJTLU</strain>
    </source>
</reference>
<dbReference type="SMART" id="SM00211">
    <property type="entry name" value="TY"/>
    <property type="match status" value="1"/>
</dbReference>
<keyword evidence="6" id="KW-1185">Reference proteome</keyword>
<dbReference type="InParanoid" id="A0A1V9XIV8"/>
<dbReference type="EMBL" id="MNPL01010159">
    <property type="protein sequence ID" value="OQR73298.1"/>
    <property type="molecule type" value="Genomic_DNA"/>
</dbReference>
<dbReference type="Proteomes" id="UP000192247">
    <property type="component" value="Unassembled WGS sequence"/>
</dbReference>
<evidence type="ECO:0000256" key="3">
    <source>
        <dbReference type="SAM" id="SignalP"/>
    </source>
</evidence>
<sequence>MRVSRLAILVCYTLGLVCWTSQVQGLDGDPPELAECRAKNKGKWCTCRKLADHVKPLLGRKLGMFLPKCGTYYPKLFDRKQCYNPDAECWCVNPKTGRMIEGTKIKGKGMNELNCRPKRDEIEPEL</sequence>
<feature type="domain" description="Thyroglobulin type-1" evidence="4">
    <location>
        <begin position="44"/>
        <end position="115"/>
    </location>
</feature>
<evidence type="ECO:0000256" key="2">
    <source>
        <dbReference type="PROSITE-ProRule" id="PRU00500"/>
    </source>
</evidence>
<dbReference type="SUPFAM" id="SSF57610">
    <property type="entry name" value="Thyroglobulin type-1 domain"/>
    <property type="match status" value="1"/>
</dbReference>
<feature type="disulfide bond" evidence="2">
    <location>
        <begin position="82"/>
        <end position="89"/>
    </location>
</feature>
<protein>
    <recommendedName>
        <fullName evidence="4">Thyroglobulin type-1 domain-containing protein</fullName>
    </recommendedName>
</protein>
<accession>A0A1V9XIV8</accession>
<name>A0A1V9XIV8_9ACAR</name>